<keyword evidence="3" id="KW-1185">Reference proteome</keyword>
<organism evidence="2 3">
    <name type="scientific">Rheinheimera riviphila</name>
    <dbReference type="NCBI Taxonomy" id="1834037"/>
    <lineage>
        <taxon>Bacteria</taxon>
        <taxon>Pseudomonadati</taxon>
        <taxon>Pseudomonadota</taxon>
        <taxon>Gammaproteobacteria</taxon>
        <taxon>Chromatiales</taxon>
        <taxon>Chromatiaceae</taxon>
        <taxon>Rheinheimera</taxon>
    </lineage>
</organism>
<dbReference type="Proteomes" id="UP000283077">
    <property type="component" value="Unassembled WGS sequence"/>
</dbReference>
<accession>A0A437QF23</accession>
<evidence type="ECO:0000256" key="1">
    <source>
        <dbReference type="SAM" id="SignalP"/>
    </source>
</evidence>
<dbReference type="OrthoDB" id="8587856at2"/>
<evidence type="ECO:0000313" key="2">
    <source>
        <dbReference type="EMBL" id="RVU33140.1"/>
    </source>
</evidence>
<keyword evidence="1" id="KW-0732">Signal</keyword>
<gene>
    <name evidence="2" type="ORF">EOE67_18045</name>
</gene>
<dbReference type="EMBL" id="SACS01000026">
    <property type="protein sequence ID" value="RVU33140.1"/>
    <property type="molecule type" value="Genomic_DNA"/>
</dbReference>
<dbReference type="RefSeq" id="WP_127700727.1">
    <property type="nucleotide sequence ID" value="NZ_SACS01000026.1"/>
</dbReference>
<comment type="caution">
    <text evidence="2">The sequence shown here is derived from an EMBL/GenBank/DDBJ whole genome shotgun (WGS) entry which is preliminary data.</text>
</comment>
<evidence type="ECO:0008006" key="4">
    <source>
        <dbReference type="Google" id="ProtNLM"/>
    </source>
</evidence>
<feature type="signal peptide" evidence="1">
    <location>
        <begin position="1"/>
        <end position="19"/>
    </location>
</feature>
<feature type="chain" id="PRO_5019104585" description="Transporter substrate-binding domain-containing protein" evidence="1">
    <location>
        <begin position="20"/>
        <end position="244"/>
    </location>
</feature>
<evidence type="ECO:0000313" key="3">
    <source>
        <dbReference type="Proteomes" id="UP000283077"/>
    </source>
</evidence>
<sequence length="244" mass="27839">MRRRLLLLWVVLLAHGNLAAQTKDIQPPVAHIYIDIIEAPTTSGVETPAVQRLKQYLAGKPGFNYRLHYVSWPKAIEQLKRSDALIFQLLRTPAREQQYHWLYRDSAVEVALYSLREHPWQQLPLPQLLQIENILIGCADQTAHCDLLQSLGFNSKQIQRIKLNDELSIERMLFARRVDFIVTTAFYLEQNRLLLGRQKNELAAGIVLARFDDYLAAGKSFDAGLLQLLAPEADTANTANTTRP</sequence>
<protein>
    <recommendedName>
        <fullName evidence="4">Transporter substrate-binding domain-containing protein</fullName>
    </recommendedName>
</protein>
<name>A0A437QF23_9GAMM</name>
<dbReference type="AlphaFoldDB" id="A0A437QF23"/>
<proteinExistence type="predicted"/>
<dbReference type="SUPFAM" id="SSF53850">
    <property type="entry name" value="Periplasmic binding protein-like II"/>
    <property type="match status" value="1"/>
</dbReference>
<reference evidence="2 3" key="1">
    <citation type="submission" date="2019-01" db="EMBL/GenBank/DDBJ databases">
        <authorList>
            <person name="Chen W.-M."/>
        </authorList>
    </citation>
    <scope>NUCLEOTIDE SEQUENCE [LARGE SCALE GENOMIC DNA]</scope>
    <source>
        <strain evidence="2 3">KYPC3</strain>
    </source>
</reference>